<dbReference type="InterPro" id="IPR016039">
    <property type="entry name" value="Thiolase-like"/>
</dbReference>
<evidence type="ECO:0000313" key="5">
    <source>
        <dbReference type="EMBL" id="MBL6446528.1"/>
    </source>
</evidence>
<dbReference type="AlphaFoldDB" id="A0A937FXW1"/>
<evidence type="ECO:0000313" key="6">
    <source>
        <dbReference type="Proteomes" id="UP000614216"/>
    </source>
</evidence>
<dbReference type="RefSeq" id="WP_202856062.1">
    <property type="nucleotide sequence ID" value="NZ_JAEUGD010000031.1"/>
</dbReference>
<dbReference type="GO" id="GO:0004315">
    <property type="term" value="F:3-oxoacyl-[acyl-carrier-protein] synthase activity"/>
    <property type="evidence" value="ECO:0007669"/>
    <property type="project" value="TreeGrafter"/>
</dbReference>
<organism evidence="5 6">
    <name type="scientific">Fulvivirga marina</name>
    <dbReference type="NCBI Taxonomy" id="2494733"/>
    <lineage>
        <taxon>Bacteria</taxon>
        <taxon>Pseudomonadati</taxon>
        <taxon>Bacteroidota</taxon>
        <taxon>Cytophagia</taxon>
        <taxon>Cytophagales</taxon>
        <taxon>Fulvivirgaceae</taxon>
        <taxon>Fulvivirga</taxon>
    </lineage>
</organism>
<gene>
    <name evidence="5" type="ORF">JMN32_09420</name>
</gene>
<dbReference type="InterPro" id="IPR014030">
    <property type="entry name" value="Ketoacyl_synth_N"/>
</dbReference>
<dbReference type="PANTHER" id="PTHR11712">
    <property type="entry name" value="POLYKETIDE SYNTHASE-RELATED"/>
    <property type="match status" value="1"/>
</dbReference>
<name>A0A937FXW1_9BACT</name>
<reference evidence="5" key="1">
    <citation type="submission" date="2021-01" db="EMBL/GenBank/DDBJ databases">
        <title>Fulvivirga kasyanovii gen. nov., sp nov., a novel member of the phylum Bacteroidetes isolated from seawater in a mussel farm.</title>
        <authorList>
            <person name="Zhao L.-H."/>
            <person name="Wang Z.-J."/>
        </authorList>
    </citation>
    <scope>NUCLEOTIDE SEQUENCE</scope>
    <source>
        <strain evidence="5">29W222</strain>
    </source>
</reference>
<dbReference type="Pfam" id="PF02801">
    <property type="entry name" value="Ketoacyl-synt_C"/>
    <property type="match status" value="1"/>
</dbReference>
<dbReference type="Gene3D" id="3.40.47.10">
    <property type="match status" value="2"/>
</dbReference>
<dbReference type="GO" id="GO:0006633">
    <property type="term" value="P:fatty acid biosynthetic process"/>
    <property type="evidence" value="ECO:0007669"/>
    <property type="project" value="TreeGrafter"/>
</dbReference>
<dbReference type="InterPro" id="IPR000794">
    <property type="entry name" value="Beta-ketoacyl_synthase"/>
</dbReference>
<accession>A0A937FXW1</accession>
<dbReference type="GO" id="GO:0005829">
    <property type="term" value="C:cytosol"/>
    <property type="evidence" value="ECO:0007669"/>
    <property type="project" value="TreeGrafter"/>
</dbReference>
<dbReference type="SUPFAM" id="SSF53901">
    <property type="entry name" value="Thiolase-like"/>
    <property type="match status" value="2"/>
</dbReference>
<comment type="caution">
    <text evidence="5">The sequence shown here is derived from an EMBL/GenBank/DDBJ whole genome shotgun (WGS) entry which is preliminary data.</text>
</comment>
<keyword evidence="2 3" id="KW-0808">Transferase</keyword>
<dbReference type="InterPro" id="IPR020615">
    <property type="entry name" value="Thiolase_acyl_enz_int_AS"/>
</dbReference>
<sequence>MEIYSVADNITSPLGLDTASNHAACRKGVSGIDKIHSSVYYPEPFYGAVLKQDLKKALSGSSESSYTFLEQLFIHSISDALSHTSGLNKQRTLLVLSSTKGNIDLLAKDYKGTISKKRIEMEVMANAIAAHFDLLHPPVVVSNACISGLSAVLTAKRLIEVGLYDHAIVTGGDILSEFVVSGFQCLKAISDEPCRPYDADRKGVSLGEGCGTMIITRNKSLAKNPRELVRVLSGSQSNDANHISGPSRTGEGLKLVVKRALQHAGISVEDLAYINAHGTATMFNDEMEAIAFDAIGLGSTPLNSLKGYFGHTLGAAGVIESIITIKQMKAGELIPSIRFQNMGTTKPLNIVRSIKTISACEYALKTTSGFGGCNAAVVYKNV</sequence>
<dbReference type="InterPro" id="IPR020841">
    <property type="entry name" value="PKS_Beta-ketoAc_synthase_dom"/>
</dbReference>
<evidence type="ECO:0000256" key="3">
    <source>
        <dbReference type="RuleBase" id="RU003694"/>
    </source>
</evidence>
<dbReference type="PANTHER" id="PTHR11712:SF320">
    <property type="entry name" value="BETA-KETOACYL SYNTHASE"/>
    <property type="match status" value="1"/>
</dbReference>
<evidence type="ECO:0000259" key="4">
    <source>
        <dbReference type="PROSITE" id="PS52004"/>
    </source>
</evidence>
<dbReference type="InterPro" id="IPR014031">
    <property type="entry name" value="Ketoacyl_synth_C"/>
</dbReference>
<comment type="similarity">
    <text evidence="1 3">Belongs to the thiolase-like superfamily. Beta-ketoacyl-ACP synthases family.</text>
</comment>
<evidence type="ECO:0000256" key="2">
    <source>
        <dbReference type="ARBA" id="ARBA00022679"/>
    </source>
</evidence>
<proteinExistence type="inferred from homology"/>
<dbReference type="PROSITE" id="PS52004">
    <property type="entry name" value="KS3_2"/>
    <property type="match status" value="1"/>
</dbReference>
<keyword evidence="6" id="KW-1185">Reference proteome</keyword>
<feature type="domain" description="Ketosynthase family 3 (KS3)" evidence="4">
    <location>
        <begin position="1"/>
        <end position="381"/>
    </location>
</feature>
<evidence type="ECO:0000256" key="1">
    <source>
        <dbReference type="ARBA" id="ARBA00008467"/>
    </source>
</evidence>
<protein>
    <recommendedName>
        <fullName evidence="4">Ketosynthase family 3 (KS3) domain-containing protein</fullName>
    </recommendedName>
</protein>
<dbReference type="PROSITE" id="PS00098">
    <property type="entry name" value="THIOLASE_1"/>
    <property type="match status" value="1"/>
</dbReference>
<dbReference type="SMART" id="SM00825">
    <property type="entry name" value="PKS_KS"/>
    <property type="match status" value="1"/>
</dbReference>
<dbReference type="EMBL" id="JAEUGD010000031">
    <property type="protein sequence ID" value="MBL6446528.1"/>
    <property type="molecule type" value="Genomic_DNA"/>
</dbReference>
<dbReference type="Proteomes" id="UP000614216">
    <property type="component" value="Unassembled WGS sequence"/>
</dbReference>
<dbReference type="Pfam" id="PF00109">
    <property type="entry name" value="ketoacyl-synt"/>
    <property type="match status" value="1"/>
</dbReference>